<dbReference type="KEGG" id="gaz:Pan241w_00340"/>
<dbReference type="InterPro" id="IPR000917">
    <property type="entry name" value="Sulfatase_N"/>
</dbReference>
<dbReference type="PANTHER" id="PTHR43751">
    <property type="entry name" value="SULFATASE"/>
    <property type="match status" value="1"/>
</dbReference>
<evidence type="ECO:0000313" key="4">
    <source>
        <dbReference type="Proteomes" id="UP000317171"/>
    </source>
</evidence>
<dbReference type="PANTHER" id="PTHR43751:SF1">
    <property type="entry name" value="SULFATASE ATSG-RELATED"/>
    <property type="match status" value="1"/>
</dbReference>
<evidence type="ECO:0000259" key="2">
    <source>
        <dbReference type="Pfam" id="PF00884"/>
    </source>
</evidence>
<organism evidence="3 4">
    <name type="scientific">Gimesia alba</name>
    <dbReference type="NCBI Taxonomy" id="2527973"/>
    <lineage>
        <taxon>Bacteria</taxon>
        <taxon>Pseudomonadati</taxon>
        <taxon>Planctomycetota</taxon>
        <taxon>Planctomycetia</taxon>
        <taxon>Planctomycetales</taxon>
        <taxon>Planctomycetaceae</taxon>
        <taxon>Gimesia</taxon>
    </lineage>
</organism>
<reference evidence="3 4" key="1">
    <citation type="submission" date="2019-02" db="EMBL/GenBank/DDBJ databases">
        <title>Deep-cultivation of Planctomycetes and their phenomic and genomic characterization uncovers novel biology.</title>
        <authorList>
            <person name="Wiegand S."/>
            <person name="Jogler M."/>
            <person name="Boedeker C."/>
            <person name="Pinto D."/>
            <person name="Vollmers J."/>
            <person name="Rivas-Marin E."/>
            <person name="Kohn T."/>
            <person name="Peeters S.H."/>
            <person name="Heuer A."/>
            <person name="Rast P."/>
            <person name="Oberbeckmann S."/>
            <person name="Bunk B."/>
            <person name="Jeske O."/>
            <person name="Meyerdierks A."/>
            <person name="Storesund J.E."/>
            <person name="Kallscheuer N."/>
            <person name="Luecker S."/>
            <person name="Lage O.M."/>
            <person name="Pohl T."/>
            <person name="Merkel B.J."/>
            <person name="Hornburger P."/>
            <person name="Mueller R.-W."/>
            <person name="Bruemmer F."/>
            <person name="Labrenz M."/>
            <person name="Spormann A.M."/>
            <person name="Op den Camp H."/>
            <person name="Overmann J."/>
            <person name="Amann R."/>
            <person name="Jetten M.S.M."/>
            <person name="Mascher T."/>
            <person name="Medema M.H."/>
            <person name="Devos D.P."/>
            <person name="Kaster A.-K."/>
            <person name="Ovreas L."/>
            <person name="Rohde M."/>
            <person name="Galperin M.Y."/>
            <person name="Jogler C."/>
        </authorList>
    </citation>
    <scope>NUCLEOTIDE SEQUENCE [LARGE SCALE GENOMIC DNA]</scope>
    <source>
        <strain evidence="3 4">Pan241w</strain>
    </source>
</reference>
<dbReference type="CDD" id="cd16027">
    <property type="entry name" value="SGSH"/>
    <property type="match status" value="1"/>
</dbReference>
<evidence type="ECO:0000256" key="1">
    <source>
        <dbReference type="SAM" id="MobiDB-lite"/>
    </source>
</evidence>
<accession>A0A517R823</accession>
<keyword evidence="4" id="KW-1185">Reference proteome</keyword>
<feature type="compositionally biased region" description="Basic residues" evidence="1">
    <location>
        <begin position="494"/>
        <end position="504"/>
    </location>
</feature>
<dbReference type="InterPro" id="IPR052701">
    <property type="entry name" value="GAG_Ulvan_Degrading_Sulfatases"/>
</dbReference>
<dbReference type="EMBL" id="CP036269">
    <property type="protein sequence ID" value="QDT39981.1"/>
    <property type="molecule type" value="Genomic_DNA"/>
</dbReference>
<feature type="domain" description="Sulfatase N-terminal" evidence="2">
    <location>
        <begin position="199"/>
        <end position="337"/>
    </location>
</feature>
<name>A0A517R823_9PLAN</name>
<feature type="region of interest" description="Disordered" evidence="1">
    <location>
        <begin position="482"/>
        <end position="504"/>
    </location>
</feature>
<protein>
    <submittedName>
        <fullName evidence="3">Arylsulfatase</fullName>
        <ecNumber evidence="3">3.1.6.1</ecNumber>
    </submittedName>
</protein>
<feature type="domain" description="Sulfatase N-terminal" evidence="2">
    <location>
        <begin position="73"/>
        <end position="175"/>
    </location>
</feature>
<dbReference type="Proteomes" id="UP000317171">
    <property type="component" value="Chromosome"/>
</dbReference>
<gene>
    <name evidence="3" type="primary">atsA_2</name>
    <name evidence="3" type="ORF">Pan241w_00340</name>
</gene>
<dbReference type="Gene3D" id="3.40.720.10">
    <property type="entry name" value="Alkaline Phosphatase, subunit A"/>
    <property type="match status" value="1"/>
</dbReference>
<sequence>MSAGLPNFLPNLVSRSWEPLQANLALKVLTVDRGLTSKTLIKKVKFMRMRNWVQTLTALVCCVFSVQAEAKQPNFVFIMADDCTFRDIGCYGGQAHTPHIDRLATEGMRFTRCFQAAPMCSPTRHNIYTGQYPVKIGAYPNHTSANPGVKSIVHYLKPLGYRVALSGKKHIGPRSVFPFENPKGADLVEAAGNFFSDCEQGNDSFCIFFCSKEPHTPWDKGDPSRYEASKLKLPPYFVDTPETREAMTRYLAEITYFDGEVGGILGELDKHGLRDNTLVIVVSEQGSSMPFAKWTCYDSGLQSALIARWPGKIQPGSINHAMVEYVDLVPTYVTAAGGTPDPALDGKSLLPVFAGKQEHKKYVFGEMTTRGILNGSETFGIRSVRSDKFKYIWNFTPEIEFRNICMKSPEFESWERKAAAGDADAAEKVRRYKNRPAIELYDITKDPTEWHNLAGKPEYASVQATLKAELDAWMKHCGDKGQQTELEADQHTRGGGKKNKRKQK</sequence>
<proteinExistence type="predicted"/>
<dbReference type="SUPFAM" id="SSF53649">
    <property type="entry name" value="Alkaline phosphatase-like"/>
    <property type="match status" value="1"/>
</dbReference>
<keyword evidence="3" id="KW-0378">Hydrolase</keyword>
<dbReference type="Pfam" id="PF00884">
    <property type="entry name" value="Sulfatase"/>
    <property type="match status" value="2"/>
</dbReference>
<dbReference type="EC" id="3.1.6.1" evidence="3"/>
<dbReference type="GO" id="GO:0004065">
    <property type="term" value="F:arylsulfatase activity"/>
    <property type="evidence" value="ECO:0007669"/>
    <property type="project" value="UniProtKB-EC"/>
</dbReference>
<evidence type="ECO:0000313" key="3">
    <source>
        <dbReference type="EMBL" id="QDT39981.1"/>
    </source>
</evidence>
<dbReference type="AlphaFoldDB" id="A0A517R823"/>
<dbReference type="InterPro" id="IPR017850">
    <property type="entry name" value="Alkaline_phosphatase_core_sf"/>
</dbReference>